<dbReference type="InterPro" id="IPR024455">
    <property type="entry name" value="Phage_capsid"/>
</dbReference>
<reference evidence="3" key="1">
    <citation type="journal article" date="2014" name="Int. J. Syst. Evol. Microbiol.">
        <title>Complete genome sequence of Corynebacterium casei LMG S-19264T (=DSM 44701T), isolated from a smear-ripened cheese.</title>
        <authorList>
            <consortium name="US DOE Joint Genome Institute (JGI-PGF)"/>
            <person name="Walter F."/>
            <person name="Albersmeier A."/>
            <person name="Kalinowski J."/>
            <person name="Ruckert C."/>
        </authorList>
    </citation>
    <scope>NUCLEOTIDE SEQUENCE</scope>
    <source>
        <strain evidence="3">CGMCC 1.14984</strain>
    </source>
</reference>
<evidence type="ECO:0000313" key="5">
    <source>
        <dbReference type="Proteomes" id="UP000621856"/>
    </source>
</evidence>
<evidence type="ECO:0000313" key="4">
    <source>
        <dbReference type="EMBL" id="NHK29579.1"/>
    </source>
</evidence>
<feature type="domain" description="Phage capsid-like C-terminal" evidence="2">
    <location>
        <begin position="125"/>
        <end position="409"/>
    </location>
</feature>
<protein>
    <submittedName>
        <fullName evidence="3">Phage capsid protein</fullName>
    </submittedName>
    <submittedName>
        <fullName evidence="4">Phage major capsid protein</fullName>
    </submittedName>
</protein>
<evidence type="ECO:0000313" key="3">
    <source>
        <dbReference type="EMBL" id="GGI01512.1"/>
    </source>
</evidence>
<dbReference type="Gene3D" id="3.30.2320.10">
    <property type="entry name" value="hypothetical protein PF0899 domain"/>
    <property type="match status" value="1"/>
</dbReference>
<accession>A0A8J3EQA6</accession>
<dbReference type="AlphaFoldDB" id="A0A8J3EQA6"/>
<reference evidence="3" key="3">
    <citation type="submission" date="2020-09" db="EMBL/GenBank/DDBJ databases">
        <authorList>
            <person name="Sun Q."/>
            <person name="Zhou Y."/>
        </authorList>
    </citation>
    <scope>NUCLEOTIDE SEQUENCE</scope>
    <source>
        <strain evidence="3">CGMCC 1.14984</strain>
    </source>
</reference>
<dbReference type="Gene3D" id="3.30.2400.10">
    <property type="entry name" value="Major capsid protein gp5"/>
    <property type="match status" value="1"/>
</dbReference>
<dbReference type="Pfam" id="PF05065">
    <property type="entry name" value="Phage_capsid"/>
    <property type="match status" value="1"/>
</dbReference>
<sequence>MTLETKQLETKAGGDSPEVRAAMHDFLNAFEEFKSANDQRLAELEGKSREDVVLTEKVSRINAALDEQKSAIDRLLLDRQRSSRGGAEFARPDERKHAFERYVRTGDASRMLEEKALSIGSDPDGGYLAPDETERLINAAVKDISPIRQIATVRQIGASSYRKPVSTTGMAAGWVGEAGDRTQTTTSTLAAVDFPTMELYAMPATTQALLDDSIVDLERWIADEVQTEFAAQEGAAFVSGNGTNKPRGFLDYDKVAEGSWAWNKIGYIATGADGAFGTNPMDALIDLIYAPKQAFRANGRFVMNRSVVGQLRKFKDGDGNYLWQPSVQAGAPATLMGYPVTEAEEMEDIDSDSFSIAFGDFARGYLIVDRVGIRVLRDPFSAKPYVLFYTTKRVGGGVQHFDAIKLLKFGTS</sequence>
<keyword evidence="6" id="KW-1185">Reference proteome</keyword>
<organism evidence="3 5">
    <name type="scientific">Aquisalinus luteolus</name>
    <dbReference type="NCBI Taxonomy" id="1566827"/>
    <lineage>
        <taxon>Bacteria</taxon>
        <taxon>Pseudomonadati</taxon>
        <taxon>Pseudomonadota</taxon>
        <taxon>Alphaproteobacteria</taxon>
        <taxon>Parvularculales</taxon>
        <taxon>Parvularculaceae</taxon>
        <taxon>Aquisalinus</taxon>
    </lineage>
</organism>
<dbReference type="NCBIfam" id="TIGR01554">
    <property type="entry name" value="major_cap_HK97"/>
    <property type="match status" value="1"/>
</dbReference>
<comment type="subcellular location">
    <subcellularLocation>
        <location evidence="1">Virion</location>
    </subcellularLocation>
</comment>
<dbReference type="SUPFAM" id="SSF56563">
    <property type="entry name" value="Major capsid protein gp5"/>
    <property type="match status" value="1"/>
</dbReference>
<gene>
    <name evidence="4" type="ORF">FF098_016855</name>
    <name evidence="3" type="ORF">GCM10011355_32330</name>
</gene>
<name>A0A8J3EQA6_9PROT</name>
<dbReference type="Proteomes" id="UP000621856">
    <property type="component" value="Unassembled WGS sequence"/>
</dbReference>
<reference evidence="4 6" key="2">
    <citation type="submission" date="2020-02" db="EMBL/GenBank/DDBJ databases">
        <title>Genome sequence of Parvularcula flava strain NH6-79.</title>
        <authorList>
            <person name="Abdul Karim M.H."/>
            <person name="Lam M.Q."/>
            <person name="Chen S.J."/>
            <person name="Yahya A."/>
            <person name="Shahir S."/>
            <person name="Shamsir M.S."/>
            <person name="Chong C.S."/>
        </authorList>
    </citation>
    <scope>NUCLEOTIDE SEQUENCE [LARGE SCALE GENOMIC DNA]</scope>
    <source>
        <strain evidence="4 6">NH6-79</strain>
    </source>
</reference>
<dbReference type="EMBL" id="BMGZ01000004">
    <property type="protein sequence ID" value="GGI01512.1"/>
    <property type="molecule type" value="Genomic_DNA"/>
</dbReference>
<evidence type="ECO:0000256" key="1">
    <source>
        <dbReference type="ARBA" id="ARBA00004328"/>
    </source>
</evidence>
<dbReference type="EMBL" id="VCJR02000006">
    <property type="protein sequence ID" value="NHK29579.1"/>
    <property type="molecule type" value="Genomic_DNA"/>
</dbReference>
<dbReference type="RefSeq" id="WP_155142776.1">
    <property type="nucleotide sequence ID" value="NZ_BMGZ01000004.1"/>
</dbReference>
<dbReference type="Proteomes" id="UP000818603">
    <property type="component" value="Unassembled WGS sequence"/>
</dbReference>
<evidence type="ECO:0000259" key="2">
    <source>
        <dbReference type="Pfam" id="PF05065"/>
    </source>
</evidence>
<proteinExistence type="predicted"/>
<evidence type="ECO:0000313" key="6">
    <source>
        <dbReference type="Proteomes" id="UP000818603"/>
    </source>
</evidence>
<dbReference type="InterPro" id="IPR054612">
    <property type="entry name" value="Phage_capsid-like_C"/>
</dbReference>
<comment type="caution">
    <text evidence="3">The sequence shown here is derived from an EMBL/GenBank/DDBJ whole genome shotgun (WGS) entry which is preliminary data.</text>
</comment>